<protein>
    <submittedName>
        <fullName evidence="1">Uncharacterized protein</fullName>
    </submittedName>
</protein>
<sequence>MEQCELVPGRGIRCGKTEIFFGMPRARLRQDLDHKAPNAGESMWDDEDEYSDGDGAEWLRLRFLDDKLCDIEVLGGKLTHEGIELLDTDMPALRNALKASGMALEKTEWLTEGHDCIDLQIVVASREDTGDAGEEIAWVITSSDFRVE</sequence>
<dbReference type="Proteomes" id="UP001429601">
    <property type="component" value="Unassembled WGS sequence"/>
</dbReference>
<gene>
    <name evidence="1" type="ORF">HBF26_15020</name>
</gene>
<dbReference type="RefSeq" id="WP_167128209.1">
    <property type="nucleotide sequence ID" value="NZ_JAAQQR010000007.1"/>
</dbReference>
<proteinExistence type="predicted"/>
<accession>A0ABX0Q6M6</accession>
<organism evidence="1 2">
    <name type="scientific">Luteibacter jiangsuensis</name>
    <dbReference type="NCBI Taxonomy" id="637577"/>
    <lineage>
        <taxon>Bacteria</taxon>
        <taxon>Pseudomonadati</taxon>
        <taxon>Pseudomonadota</taxon>
        <taxon>Gammaproteobacteria</taxon>
        <taxon>Lysobacterales</taxon>
        <taxon>Rhodanobacteraceae</taxon>
        <taxon>Luteibacter</taxon>
    </lineage>
</organism>
<comment type="caution">
    <text evidence="1">The sequence shown here is derived from an EMBL/GenBank/DDBJ whole genome shotgun (WGS) entry which is preliminary data.</text>
</comment>
<evidence type="ECO:0000313" key="1">
    <source>
        <dbReference type="EMBL" id="NID06204.1"/>
    </source>
</evidence>
<name>A0ABX0Q6M6_9GAMM</name>
<keyword evidence="2" id="KW-1185">Reference proteome</keyword>
<dbReference type="EMBL" id="JAAQQR010000007">
    <property type="protein sequence ID" value="NID06204.1"/>
    <property type="molecule type" value="Genomic_DNA"/>
</dbReference>
<evidence type="ECO:0000313" key="2">
    <source>
        <dbReference type="Proteomes" id="UP001429601"/>
    </source>
</evidence>
<reference evidence="1 2" key="1">
    <citation type="journal article" date="2011" name="Curr. Microbiol.">
        <title>Luteibacter jiangsuensis sp. nov.: a methamidophos-degrading bacterium isolated from a methamidophos-manufacturing factory.</title>
        <authorList>
            <person name="Wang L."/>
            <person name="Wang G.L."/>
            <person name="Li S.P."/>
            <person name="Jiang J.D."/>
        </authorList>
    </citation>
    <scope>NUCLEOTIDE SEQUENCE [LARGE SCALE GENOMIC DNA]</scope>
    <source>
        <strain evidence="1 2">CGMCC 1.10133</strain>
    </source>
</reference>